<keyword evidence="3" id="KW-1185">Reference proteome</keyword>
<reference evidence="2" key="2">
    <citation type="submission" date="2025-09" db="UniProtKB">
        <authorList>
            <consortium name="Ensembl"/>
        </authorList>
    </citation>
    <scope>IDENTIFICATION</scope>
</reference>
<dbReference type="Proteomes" id="UP000261540">
    <property type="component" value="Unplaced"/>
</dbReference>
<sequence length="110" mass="11938">MHGHQKGGGRHQDELQGPQPDVGDGEEVVIADAVAARLLSVAGEAGLLISPGALCRHDQHQEAEEEEDGEPNAANTCGVPIYTAYNGIKGRPIHFRFQVWRKNILNKTTF</sequence>
<protein>
    <submittedName>
        <fullName evidence="2">Uncharacterized protein</fullName>
    </submittedName>
</protein>
<name>A0A3B3SWC6_9TELE</name>
<reference evidence="2" key="1">
    <citation type="submission" date="2025-08" db="UniProtKB">
        <authorList>
            <consortium name="Ensembl"/>
        </authorList>
    </citation>
    <scope>IDENTIFICATION</scope>
</reference>
<proteinExistence type="predicted"/>
<dbReference type="Ensembl" id="ENSPKIT00000015894.1">
    <property type="protein sequence ID" value="ENSPKIP00000034969.1"/>
    <property type="gene ID" value="ENSPKIG00000014102.1"/>
</dbReference>
<evidence type="ECO:0000313" key="2">
    <source>
        <dbReference type="Ensembl" id="ENSPKIP00000034969.1"/>
    </source>
</evidence>
<dbReference type="STRING" id="1676925.ENSPKIP00000034969"/>
<dbReference type="AlphaFoldDB" id="A0A3B3SWC6"/>
<accession>A0A3B3SWC6</accession>
<evidence type="ECO:0000256" key="1">
    <source>
        <dbReference type="SAM" id="MobiDB-lite"/>
    </source>
</evidence>
<dbReference type="GeneTree" id="ENSGT00990000203874"/>
<organism evidence="2 3">
    <name type="scientific">Paramormyrops kingsleyae</name>
    <dbReference type="NCBI Taxonomy" id="1676925"/>
    <lineage>
        <taxon>Eukaryota</taxon>
        <taxon>Metazoa</taxon>
        <taxon>Chordata</taxon>
        <taxon>Craniata</taxon>
        <taxon>Vertebrata</taxon>
        <taxon>Euteleostomi</taxon>
        <taxon>Actinopterygii</taxon>
        <taxon>Neopterygii</taxon>
        <taxon>Teleostei</taxon>
        <taxon>Osteoglossocephala</taxon>
        <taxon>Osteoglossomorpha</taxon>
        <taxon>Osteoglossiformes</taxon>
        <taxon>Mormyridae</taxon>
        <taxon>Paramormyrops</taxon>
    </lineage>
</organism>
<evidence type="ECO:0000313" key="3">
    <source>
        <dbReference type="Proteomes" id="UP000261540"/>
    </source>
</evidence>
<feature type="region of interest" description="Disordered" evidence="1">
    <location>
        <begin position="1"/>
        <end position="26"/>
    </location>
</feature>